<protein>
    <submittedName>
        <fullName evidence="2">Uncharacterized protein</fullName>
    </submittedName>
</protein>
<sequence length="756" mass="86752">MTHVADPTAGNPIDHAIAGWDQEWAELSSNPCDTGLLAIVFFGLLAICLLNRGCRKFIFRHLKTIACMVFLTGIVLYAIGFNELGSRNNLLVLLLRASVSSLEMFVSESDMLEVKHSLHDSPLYMTVFAITHFSAVFVSAIFILRLFGLKLLAMATLWLKRCFPQGNLYLFWDINPHTMTLAESIRKERNDLFVFVKSPEEHHAHSSRFTFSHFFQTSHSDIEPYVDRIEDLKGIILTSKQKMDMNLTDAGGWDAFYRKLGCKQLGKVIPRYKKVEFFFLSDDRQANIKAIGALKRQAVLNRNRPQDGRCPSHPQDLHIYVHVQRDHFTQGILSNPGLEYRIHPVDSSLLAALQLKENGRNHPIHFVDIDTATGTVASPFTALLIGFGPTGRDILRFLYEFSLFVKGTTEGADGMPLVQEQARRFIILDPQIESHKTEFLNSAPALRDKDFIEWMEGTVSGNQTFWNRLHTIINDLNYIVVAPDQAPDKAADIALQLFEFAHRYRKNLDKFRIYVRLEEEGSRQAFFQAKDVIQAFGTERAIFSHRNLATVSEENDAKDFFYQYSLIAQEIDTWATDEEKKQRTEQIRQQTAEALWRSRRERITHPHDPESETNIAYQEEQDRSNVCHIPTKLALAGGVTPDNRLNPARLNYLVKLTTRNERNEYPNAREGIDKQLLDNLSLTEHLRWNAKMELLGFVPGPAKDFRKKTHPCIVDCNELIRNEKTRSTFIYDTGVVELSFRKARQQASSTRYEQPL</sequence>
<feature type="transmembrane region" description="Helical" evidence="1">
    <location>
        <begin position="34"/>
        <end position="50"/>
    </location>
</feature>
<dbReference type="Gene3D" id="6.20.350.10">
    <property type="match status" value="1"/>
</dbReference>
<organism evidence="2 3">
    <name type="scientific">Candidatus Bacteroides intestinavium</name>
    <dbReference type="NCBI Taxonomy" id="2838469"/>
    <lineage>
        <taxon>Bacteria</taxon>
        <taxon>Pseudomonadati</taxon>
        <taxon>Bacteroidota</taxon>
        <taxon>Bacteroidia</taxon>
        <taxon>Bacteroidales</taxon>
        <taxon>Bacteroidaceae</taxon>
        <taxon>Bacteroides</taxon>
    </lineage>
</organism>
<name>A0A9D2HRY4_9BACE</name>
<reference evidence="2" key="2">
    <citation type="submission" date="2021-04" db="EMBL/GenBank/DDBJ databases">
        <authorList>
            <person name="Gilroy R."/>
        </authorList>
    </citation>
    <scope>NUCLEOTIDE SEQUENCE</scope>
    <source>
        <strain evidence="2">ChiHecec1B25-7008</strain>
    </source>
</reference>
<dbReference type="Proteomes" id="UP000823860">
    <property type="component" value="Unassembled WGS sequence"/>
</dbReference>
<keyword evidence="1" id="KW-0472">Membrane</keyword>
<feature type="transmembrane region" description="Helical" evidence="1">
    <location>
        <begin position="62"/>
        <end position="81"/>
    </location>
</feature>
<keyword evidence="1" id="KW-1133">Transmembrane helix</keyword>
<keyword evidence="1" id="KW-0812">Transmembrane</keyword>
<evidence type="ECO:0000313" key="2">
    <source>
        <dbReference type="EMBL" id="HJA83008.1"/>
    </source>
</evidence>
<evidence type="ECO:0000313" key="3">
    <source>
        <dbReference type="Proteomes" id="UP000823860"/>
    </source>
</evidence>
<reference evidence="2" key="1">
    <citation type="journal article" date="2021" name="PeerJ">
        <title>Extensive microbial diversity within the chicken gut microbiome revealed by metagenomics and culture.</title>
        <authorList>
            <person name="Gilroy R."/>
            <person name="Ravi A."/>
            <person name="Getino M."/>
            <person name="Pursley I."/>
            <person name="Horton D.L."/>
            <person name="Alikhan N.F."/>
            <person name="Baker D."/>
            <person name="Gharbi K."/>
            <person name="Hall N."/>
            <person name="Watson M."/>
            <person name="Adriaenssens E.M."/>
            <person name="Foster-Nyarko E."/>
            <person name="Jarju S."/>
            <person name="Secka A."/>
            <person name="Antonio M."/>
            <person name="Oren A."/>
            <person name="Chaudhuri R.R."/>
            <person name="La Ragione R."/>
            <person name="Hildebrand F."/>
            <person name="Pallen M.J."/>
        </authorList>
    </citation>
    <scope>NUCLEOTIDE SEQUENCE</scope>
    <source>
        <strain evidence="2">ChiHecec1B25-7008</strain>
    </source>
</reference>
<evidence type="ECO:0000256" key="1">
    <source>
        <dbReference type="SAM" id="Phobius"/>
    </source>
</evidence>
<proteinExistence type="predicted"/>
<gene>
    <name evidence="2" type="ORF">H9785_03435</name>
</gene>
<accession>A0A9D2HRY4</accession>
<dbReference type="EMBL" id="DWZE01000043">
    <property type="protein sequence ID" value="HJA83008.1"/>
    <property type="molecule type" value="Genomic_DNA"/>
</dbReference>
<dbReference type="AlphaFoldDB" id="A0A9D2HRY4"/>
<comment type="caution">
    <text evidence="2">The sequence shown here is derived from an EMBL/GenBank/DDBJ whole genome shotgun (WGS) entry which is preliminary data.</text>
</comment>
<feature type="transmembrane region" description="Helical" evidence="1">
    <location>
        <begin position="123"/>
        <end position="144"/>
    </location>
</feature>